<keyword evidence="1" id="KW-0472">Membrane</keyword>
<dbReference type="EMBL" id="JBBMFJ010000001">
    <property type="protein sequence ID" value="MEQ2561712.1"/>
    <property type="molecule type" value="Genomic_DNA"/>
</dbReference>
<dbReference type="PIRSF" id="PIRSF027391">
    <property type="entry name" value="Hpre_diP_synt_I"/>
    <property type="match status" value="1"/>
</dbReference>
<reference evidence="2 3" key="1">
    <citation type="submission" date="2024-03" db="EMBL/GenBank/DDBJ databases">
        <title>Human intestinal bacterial collection.</title>
        <authorList>
            <person name="Pauvert C."/>
            <person name="Hitch T.C.A."/>
            <person name="Clavel T."/>
        </authorList>
    </citation>
    <scope>NUCLEOTIDE SEQUENCE [LARGE SCALE GENOMIC DNA]</scope>
    <source>
        <strain evidence="2 3">CLA-AP-H27</strain>
    </source>
</reference>
<keyword evidence="1" id="KW-0812">Transmembrane</keyword>
<feature type="transmembrane region" description="Helical" evidence="1">
    <location>
        <begin position="20"/>
        <end position="43"/>
    </location>
</feature>
<sequence length="181" mass="18745">MRERKNSQNSNGRSSAGKIAQYGLLIALAFIFSYVEALIPLPVPVPGIKLGLANLVNVAGLYTVGAAGTLVVGLLRIVMVGFTFSNPGSMLYALAGGILSLAVMALAKKMDWFEKTGVSILGGVFHNIGQLSMAAWITGTAGVFSYLPVLLVAGVITGGVIGLLGGLVTDRIAPAVRGMRR</sequence>
<proteinExistence type="predicted"/>
<keyword evidence="1" id="KW-1133">Transmembrane helix</keyword>
<evidence type="ECO:0000313" key="2">
    <source>
        <dbReference type="EMBL" id="MEQ2561712.1"/>
    </source>
</evidence>
<dbReference type="Pfam" id="PF07456">
    <property type="entry name" value="Hpre_diP_synt_I"/>
    <property type="match status" value="1"/>
</dbReference>
<organism evidence="2 3">
    <name type="scientific">Ventrimonas faecis</name>
    <dbReference type="NCBI Taxonomy" id="3133170"/>
    <lineage>
        <taxon>Bacteria</taxon>
        <taxon>Bacillati</taxon>
        <taxon>Bacillota</taxon>
        <taxon>Clostridia</taxon>
        <taxon>Lachnospirales</taxon>
        <taxon>Lachnospiraceae</taxon>
        <taxon>Ventrimonas</taxon>
    </lineage>
</organism>
<protein>
    <submittedName>
        <fullName evidence="2">Gx transporter family protein</fullName>
    </submittedName>
</protein>
<dbReference type="Gene3D" id="1.10.1760.20">
    <property type="match status" value="1"/>
</dbReference>
<dbReference type="RefSeq" id="WP_349228159.1">
    <property type="nucleotide sequence ID" value="NZ_JBBMFJ010000001.1"/>
</dbReference>
<dbReference type="Proteomes" id="UP001437460">
    <property type="component" value="Unassembled WGS sequence"/>
</dbReference>
<name>A0ABV1HHB5_9FIRM</name>
<dbReference type="InterPro" id="IPR014535">
    <property type="entry name" value="Hpre_diP_synt_I"/>
</dbReference>
<accession>A0ABV1HHB5</accession>
<feature type="transmembrane region" description="Helical" evidence="1">
    <location>
        <begin position="55"/>
        <end position="78"/>
    </location>
</feature>
<feature type="transmembrane region" description="Helical" evidence="1">
    <location>
        <begin position="90"/>
        <end position="107"/>
    </location>
</feature>
<keyword evidence="3" id="KW-1185">Reference proteome</keyword>
<evidence type="ECO:0000256" key="1">
    <source>
        <dbReference type="SAM" id="Phobius"/>
    </source>
</evidence>
<feature type="transmembrane region" description="Helical" evidence="1">
    <location>
        <begin position="143"/>
        <end position="169"/>
    </location>
</feature>
<evidence type="ECO:0000313" key="3">
    <source>
        <dbReference type="Proteomes" id="UP001437460"/>
    </source>
</evidence>
<gene>
    <name evidence="2" type="ORF">WMO41_00725</name>
</gene>
<dbReference type="InterPro" id="IPR010898">
    <property type="entry name" value="Hpre_diP_synth_I"/>
</dbReference>
<comment type="caution">
    <text evidence="2">The sequence shown here is derived from an EMBL/GenBank/DDBJ whole genome shotgun (WGS) entry which is preliminary data.</text>
</comment>